<reference evidence="1" key="2">
    <citation type="submission" date="2021-04" db="EMBL/GenBank/DDBJ databases">
        <authorList>
            <person name="Podell S."/>
        </authorList>
    </citation>
    <scope>NUCLEOTIDE SEQUENCE</scope>
    <source>
        <strain evidence="1">Hildebrandi</strain>
    </source>
</reference>
<protein>
    <submittedName>
        <fullName evidence="1">Uncharacterized protein</fullName>
    </submittedName>
</protein>
<comment type="caution">
    <text evidence="1">The sequence shown here is derived from an EMBL/GenBank/DDBJ whole genome shotgun (WGS) entry which is preliminary data.</text>
</comment>
<sequence length="109" mass="12203">MSGDEEPSVFYQDARDGLLTSAADKEIMPSRISIISFRGIASKLESVLWKPRMYPIAVCPGRCPMKLFSRFGINAWAAASLTWENTQERVATPNFPGLVLRLQTDTSHR</sequence>
<evidence type="ECO:0000313" key="1">
    <source>
        <dbReference type="EMBL" id="KAG7352075.1"/>
    </source>
</evidence>
<keyword evidence="2" id="KW-1185">Reference proteome</keyword>
<dbReference type="AlphaFoldDB" id="A0A9K3PLN1"/>
<dbReference type="EMBL" id="JAGRRH010000017">
    <property type="protein sequence ID" value="KAG7352075.1"/>
    <property type="molecule type" value="Genomic_DNA"/>
</dbReference>
<organism evidence="1 2">
    <name type="scientific">Nitzschia inconspicua</name>
    <dbReference type="NCBI Taxonomy" id="303405"/>
    <lineage>
        <taxon>Eukaryota</taxon>
        <taxon>Sar</taxon>
        <taxon>Stramenopiles</taxon>
        <taxon>Ochrophyta</taxon>
        <taxon>Bacillariophyta</taxon>
        <taxon>Bacillariophyceae</taxon>
        <taxon>Bacillariophycidae</taxon>
        <taxon>Bacillariales</taxon>
        <taxon>Bacillariaceae</taxon>
        <taxon>Nitzschia</taxon>
    </lineage>
</organism>
<name>A0A9K3PLN1_9STRA</name>
<gene>
    <name evidence="1" type="ORF">IV203_008123</name>
</gene>
<proteinExistence type="predicted"/>
<evidence type="ECO:0000313" key="2">
    <source>
        <dbReference type="Proteomes" id="UP000693970"/>
    </source>
</evidence>
<dbReference type="OrthoDB" id="52819at2759"/>
<dbReference type="Proteomes" id="UP000693970">
    <property type="component" value="Unassembled WGS sequence"/>
</dbReference>
<reference evidence="1" key="1">
    <citation type="journal article" date="2021" name="Sci. Rep.">
        <title>Diploid genomic architecture of Nitzschia inconspicua, an elite biomass production diatom.</title>
        <authorList>
            <person name="Oliver A."/>
            <person name="Podell S."/>
            <person name="Pinowska A."/>
            <person name="Traller J.C."/>
            <person name="Smith S.R."/>
            <person name="McClure R."/>
            <person name="Beliaev A."/>
            <person name="Bohutskyi P."/>
            <person name="Hill E.A."/>
            <person name="Rabines A."/>
            <person name="Zheng H."/>
            <person name="Allen L.Z."/>
            <person name="Kuo A."/>
            <person name="Grigoriev I.V."/>
            <person name="Allen A.E."/>
            <person name="Hazlebeck D."/>
            <person name="Allen E.E."/>
        </authorList>
    </citation>
    <scope>NUCLEOTIDE SEQUENCE</scope>
    <source>
        <strain evidence="1">Hildebrandi</strain>
    </source>
</reference>
<accession>A0A9K3PLN1</accession>